<dbReference type="EMBL" id="JAJJMB010011896">
    <property type="protein sequence ID" value="KAI3895666.1"/>
    <property type="molecule type" value="Genomic_DNA"/>
</dbReference>
<evidence type="ECO:0000313" key="2">
    <source>
        <dbReference type="Proteomes" id="UP001202328"/>
    </source>
</evidence>
<sequence length="87" mass="10306">MSFQVTLSAILLRALKFSQLDDMKERERKRKKEKKRKICTPMTYSDGRDDLNLVEGEEEVSEEHTNFVVPRNQNPLFFPANIRLFQC</sequence>
<organism evidence="1 2">
    <name type="scientific">Papaver atlanticum</name>
    <dbReference type="NCBI Taxonomy" id="357466"/>
    <lineage>
        <taxon>Eukaryota</taxon>
        <taxon>Viridiplantae</taxon>
        <taxon>Streptophyta</taxon>
        <taxon>Embryophyta</taxon>
        <taxon>Tracheophyta</taxon>
        <taxon>Spermatophyta</taxon>
        <taxon>Magnoliopsida</taxon>
        <taxon>Ranunculales</taxon>
        <taxon>Papaveraceae</taxon>
        <taxon>Papaveroideae</taxon>
        <taxon>Papaver</taxon>
    </lineage>
</organism>
<evidence type="ECO:0000313" key="1">
    <source>
        <dbReference type="EMBL" id="KAI3895666.1"/>
    </source>
</evidence>
<gene>
    <name evidence="1" type="ORF">MKW98_025457</name>
</gene>
<comment type="caution">
    <text evidence="1">The sequence shown here is derived from an EMBL/GenBank/DDBJ whole genome shotgun (WGS) entry which is preliminary data.</text>
</comment>
<name>A0AAD4XD27_9MAGN</name>
<dbReference type="Proteomes" id="UP001202328">
    <property type="component" value="Unassembled WGS sequence"/>
</dbReference>
<proteinExistence type="predicted"/>
<keyword evidence="2" id="KW-1185">Reference proteome</keyword>
<protein>
    <submittedName>
        <fullName evidence="1">Uncharacterized protein</fullName>
    </submittedName>
</protein>
<dbReference type="AlphaFoldDB" id="A0AAD4XD27"/>
<reference evidence="1" key="1">
    <citation type="submission" date="2022-04" db="EMBL/GenBank/DDBJ databases">
        <title>A functionally conserved STORR gene fusion in Papaver species that diverged 16.8 million years ago.</title>
        <authorList>
            <person name="Catania T."/>
        </authorList>
    </citation>
    <scope>NUCLEOTIDE SEQUENCE</scope>
    <source>
        <strain evidence="1">S-188037</strain>
    </source>
</reference>
<accession>A0AAD4XD27</accession>